<sequence length="189" mass="20926">MNDLNRLEFDVLSAVLKATDCYEAKNSTSFDVEKGWLSATQIAELSGYEGPNIRVPLQNLTSDGFLNRRSHQSVHIFRIARKGRDRVNLAPPDESQEFASMSSSWTGIIQPIQVHQVMVILSDMEDVCERISNNHDRAQIFGLIRALEALVNLPDPPRQGVVSLVRDPAFANVVQVGTFLAALIAAVKP</sequence>
<dbReference type="EMBL" id="RXOL01000001">
    <property type="protein sequence ID" value="RVQ69212.1"/>
    <property type="molecule type" value="Genomic_DNA"/>
</dbReference>
<organism evidence="1 2">
    <name type="scientific">Croceicoccus ponticola</name>
    <dbReference type="NCBI Taxonomy" id="2217664"/>
    <lineage>
        <taxon>Bacteria</taxon>
        <taxon>Pseudomonadati</taxon>
        <taxon>Pseudomonadota</taxon>
        <taxon>Alphaproteobacteria</taxon>
        <taxon>Sphingomonadales</taxon>
        <taxon>Erythrobacteraceae</taxon>
        <taxon>Croceicoccus</taxon>
    </lineage>
</organism>
<dbReference type="OrthoDB" id="7605477at2"/>
<dbReference type="RefSeq" id="WP_127611401.1">
    <property type="nucleotide sequence ID" value="NZ_RXOL01000001.1"/>
</dbReference>
<evidence type="ECO:0000313" key="2">
    <source>
        <dbReference type="Proteomes" id="UP000283003"/>
    </source>
</evidence>
<accession>A0A437H127</accession>
<evidence type="ECO:0000313" key="1">
    <source>
        <dbReference type="EMBL" id="RVQ69212.1"/>
    </source>
</evidence>
<comment type="caution">
    <text evidence="1">The sequence shown here is derived from an EMBL/GenBank/DDBJ whole genome shotgun (WGS) entry which is preliminary data.</text>
</comment>
<protein>
    <submittedName>
        <fullName evidence="1">Uncharacterized protein</fullName>
    </submittedName>
</protein>
<name>A0A437H127_9SPHN</name>
<gene>
    <name evidence="1" type="ORF">EKN06_03155</name>
</gene>
<keyword evidence="2" id="KW-1185">Reference proteome</keyword>
<dbReference type="Proteomes" id="UP000283003">
    <property type="component" value="Unassembled WGS sequence"/>
</dbReference>
<proteinExistence type="predicted"/>
<reference evidence="1 2" key="1">
    <citation type="submission" date="2018-12" db="EMBL/GenBank/DDBJ databases">
        <title>Croceicoccus ponticola sp. nov., a lipolytic bacterium isolated from seawater.</title>
        <authorList>
            <person name="Yoon J.-H."/>
        </authorList>
    </citation>
    <scope>NUCLEOTIDE SEQUENCE [LARGE SCALE GENOMIC DNA]</scope>
    <source>
        <strain evidence="1 2">GM-16</strain>
    </source>
</reference>
<dbReference type="AlphaFoldDB" id="A0A437H127"/>